<dbReference type="EMBL" id="FNNA01000001">
    <property type="protein sequence ID" value="SDW16996.1"/>
    <property type="molecule type" value="Genomic_DNA"/>
</dbReference>
<dbReference type="Pfam" id="PF06041">
    <property type="entry name" value="DUF924"/>
    <property type="match status" value="1"/>
</dbReference>
<keyword evidence="2" id="KW-1185">Reference proteome</keyword>
<reference evidence="2" key="1">
    <citation type="submission" date="2016-10" db="EMBL/GenBank/DDBJ databases">
        <authorList>
            <person name="Varghese N."/>
            <person name="Submissions S."/>
        </authorList>
    </citation>
    <scope>NUCLEOTIDE SEQUENCE [LARGE SCALE GENOMIC DNA]</scope>
    <source>
        <strain evidence="2">DSM 29303</strain>
    </source>
</reference>
<dbReference type="Proteomes" id="UP000182944">
    <property type="component" value="Unassembled WGS sequence"/>
</dbReference>
<dbReference type="STRING" id="1545044.SAMN05444276_101292"/>
<dbReference type="Gene3D" id="1.20.58.320">
    <property type="entry name" value="TPR-like"/>
    <property type="match status" value="1"/>
</dbReference>
<evidence type="ECO:0000313" key="2">
    <source>
        <dbReference type="Proteomes" id="UP000182944"/>
    </source>
</evidence>
<accession>A0A1H2RBZ6</accession>
<dbReference type="InterPro" id="IPR011990">
    <property type="entry name" value="TPR-like_helical_dom_sf"/>
</dbReference>
<dbReference type="Gene3D" id="1.25.40.10">
    <property type="entry name" value="Tetratricopeptide repeat domain"/>
    <property type="match status" value="1"/>
</dbReference>
<organism evidence="1 2">
    <name type="scientific">Paracoccus sanguinis</name>
    <dbReference type="NCBI Taxonomy" id="1545044"/>
    <lineage>
        <taxon>Bacteria</taxon>
        <taxon>Pseudomonadati</taxon>
        <taxon>Pseudomonadota</taxon>
        <taxon>Alphaproteobacteria</taxon>
        <taxon>Rhodobacterales</taxon>
        <taxon>Paracoccaceae</taxon>
        <taxon>Paracoccus</taxon>
    </lineage>
</organism>
<name>A0A1H2RBZ6_9RHOB</name>
<dbReference type="SUPFAM" id="SSF48452">
    <property type="entry name" value="TPR-like"/>
    <property type="match status" value="1"/>
</dbReference>
<evidence type="ECO:0000313" key="1">
    <source>
        <dbReference type="EMBL" id="SDW16996.1"/>
    </source>
</evidence>
<dbReference type="InterPro" id="IPR010323">
    <property type="entry name" value="DUF924"/>
</dbReference>
<proteinExistence type="predicted"/>
<sequence>MPDSRPAPPAADVSPAEVVGFWVDEVGADGWYARSTSLDQTIRDRFRPAWEAAATLAPDWAARGPEGALAALILTDQFPRNMFRGDPRAFATDALALRLADAAIAAGHDMATPEPARQFFYLPFEHSESLADQDRAIALFAERMPGENLRHARLHRDAIAAFGRFPWRNAALGRTSTPAEQALLDAGGYGALVSGKVVLADLG</sequence>
<dbReference type="OrthoDB" id="7593450at2"/>
<dbReference type="AlphaFoldDB" id="A0A1H2RBZ6"/>
<dbReference type="RefSeq" id="WP_036733755.1">
    <property type="nucleotide sequence ID" value="NZ_FNNA01000001.1"/>
</dbReference>
<gene>
    <name evidence="1" type="ORF">SAMN05444276_101292</name>
</gene>
<protein>
    <submittedName>
        <fullName evidence="1">Uncharacterized conserved protein, DUF924 family</fullName>
    </submittedName>
</protein>